<dbReference type="InterPro" id="IPR036383">
    <property type="entry name" value="TSP1_rpt_sf"/>
</dbReference>
<reference evidence="3" key="1">
    <citation type="submission" date="2022-11" db="UniProtKB">
        <authorList>
            <consortium name="WormBaseParasite"/>
        </authorList>
    </citation>
    <scope>IDENTIFICATION</scope>
</reference>
<dbReference type="Pfam" id="PF00090">
    <property type="entry name" value="TSP_1"/>
    <property type="match status" value="1"/>
</dbReference>
<dbReference type="WBParaSite" id="nRc.2.0.1.t31014-RA">
    <property type="protein sequence ID" value="nRc.2.0.1.t31014-RA"/>
    <property type="gene ID" value="nRc.2.0.1.g31014"/>
</dbReference>
<keyword evidence="1" id="KW-1015">Disulfide bond</keyword>
<dbReference type="InterPro" id="IPR038877">
    <property type="entry name" value="THSD1"/>
</dbReference>
<keyword evidence="2" id="KW-1185">Reference proteome</keyword>
<dbReference type="AlphaFoldDB" id="A0A915JYD2"/>
<dbReference type="InterPro" id="IPR000884">
    <property type="entry name" value="TSP1_rpt"/>
</dbReference>
<dbReference type="FunFam" id="2.20.100.10:FF:000001">
    <property type="entry name" value="semaphorin-5A isoform X1"/>
    <property type="match status" value="1"/>
</dbReference>
<dbReference type="SMART" id="SM00209">
    <property type="entry name" value="TSP1"/>
    <property type="match status" value="1"/>
</dbReference>
<dbReference type="Proteomes" id="UP000887565">
    <property type="component" value="Unplaced"/>
</dbReference>
<dbReference type="PANTHER" id="PTHR16311">
    <property type="entry name" value="THROMBOSPONDIN TYPE I DOMAIN-CONTAINING 1"/>
    <property type="match status" value="1"/>
</dbReference>
<accession>A0A915JYD2</accession>
<dbReference type="Gene3D" id="2.20.100.10">
    <property type="entry name" value="Thrombospondin type-1 (TSP1) repeat"/>
    <property type="match status" value="1"/>
</dbReference>
<evidence type="ECO:0000313" key="3">
    <source>
        <dbReference type="WBParaSite" id="nRc.2.0.1.t31014-RA"/>
    </source>
</evidence>
<name>A0A915JYD2_ROMCU</name>
<dbReference type="PANTHER" id="PTHR16311:SF3">
    <property type="entry name" value="THROMBOSPONDIN TYPE-1 DOMAIN-CONTAINING PROTEIN 1"/>
    <property type="match status" value="1"/>
</dbReference>
<dbReference type="SUPFAM" id="SSF82895">
    <property type="entry name" value="TSP-1 type 1 repeat"/>
    <property type="match status" value="1"/>
</dbReference>
<sequence length="128" mass="14291">MQSSIKTKENSPYNVLNGQASHPEVPQSCLNANYGGVTHHPLQKKSKSTWTAWSAWSPCSATCGAGFKSRTRQCYDVKSYRKTKYCDGIEAEKQSCSDKECSFLSTSNMRKRYSTSTADWFKKGATPI</sequence>
<dbReference type="PROSITE" id="PS50092">
    <property type="entry name" value="TSP1"/>
    <property type="match status" value="1"/>
</dbReference>
<dbReference type="PRINTS" id="PR01705">
    <property type="entry name" value="TSP1REPEAT"/>
</dbReference>
<organism evidence="2 3">
    <name type="scientific">Romanomermis culicivorax</name>
    <name type="common">Nematode worm</name>
    <dbReference type="NCBI Taxonomy" id="13658"/>
    <lineage>
        <taxon>Eukaryota</taxon>
        <taxon>Metazoa</taxon>
        <taxon>Ecdysozoa</taxon>
        <taxon>Nematoda</taxon>
        <taxon>Enoplea</taxon>
        <taxon>Dorylaimia</taxon>
        <taxon>Mermithida</taxon>
        <taxon>Mermithoidea</taxon>
        <taxon>Mermithidae</taxon>
        <taxon>Romanomermis</taxon>
    </lineage>
</organism>
<evidence type="ECO:0000256" key="1">
    <source>
        <dbReference type="ARBA" id="ARBA00023157"/>
    </source>
</evidence>
<protein>
    <submittedName>
        <fullName evidence="3">Uncharacterized protein</fullName>
    </submittedName>
</protein>
<evidence type="ECO:0000313" key="2">
    <source>
        <dbReference type="Proteomes" id="UP000887565"/>
    </source>
</evidence>
<dbReference type="GO" id="GO:0071944">
    <property type="term" value="C:cell periphery"/>
    <property type="evidence" value="ECO:0007669"/>
    <property type="project" value="TreeGrafter"/>
</dbReference>
<proteinExistence type="predicted"/>